<reference evidence="2 3" key="1">
    <citation type="submission" date="2014-04" db="EMBL/GenBank/DDBJ databases">
        <authorList>
            <consortium name="DOE Joint Genome Institute"/>
            <person name="Kuo A."/>
            <person name="Kohler A."/>
            <person name="Costa M.D."/>
            <person name="Nagy L.G."/>
            <person name="Floudas D."/>
            <person name="Copeland A."/>
            <person name="Barry K.W."/>
            <person name="Cichocki N."/>
            <person name="Veneault-Fourrey C."/>
            <person name="LaButti K."/>
            <person name="Lindquist E.A."/>
            <person name="Lipzen A."/>
            <person name="Lundell T."/>
            <person name="Morin E."/>
            <person name="Murat C."/>
            <person name="Sun H."/>
            <person name="Tunlid A."/>
            <person name="Henrissat B."/>
            <person name="Grigoriev I.V."/>
            <person name="Hibbett D.S."/>
            <person name="Martin F."/>
            <person name="Nordberg H.P."/>
            <person name="Cantor M.N."/>
            <person name="Hua S.X."/>
        </authorList>
    </citation>
    <scope>NUCLEOTIDE SEQUENCE [LARGE SCALE GENOMIC DNA]</scope>
    <source>
        <strain evidence="2 3">441</strain>
    </source>
</reference>
<feature type="region of interest" description="Disordered" evidence="1">
    <location>
        <begin position="55"/>
        <end position="97"/>
    </location>
</feature>
<dbReference type="Proteomes" id="UP000054018">
    <property type="component" value="Unassembled WGS sequence"/>
</dbReference>
<feature type="compositionally biased region" description="Basic residues" evidence="1">
    <location>
        <begin position="70"/>
        <end position="81"/>
    </location>
</feature>
<organism evidence="2 3">
    <name type="scientific">Pisolithus microcarpus 441</name>
    <dbReference type="NCBI Taxonomy" id="765257"/>
    <lineage>
        <taxon>Eukaryota</taxon>
        <taxon>Fungi</taxon>
        <taxon>Dikarya</taxon>
        <taxon>Basidiomycota</taxon>
        <taxon>Agaricomycotina</taxon>
        <taxon>Agaricomycetes</taxon>
        <taxon>Agaricomycetidae</taxon>
        <taxon>Boletales</taxon>
        <taxon>Sclerodermatineae</taxon>
        <taxon>Pisolithaceae</taxon>
        <taxon>Pisolithus</taxon>
    </lineage>
</organism>
<keyword evidence="3" id="KW-1185">Reference proteome</keyword>
<protein>
    <submittedName>
        <fullName evidence="2">Uncharacterized protein</fullName>
    </submittedName>
</protein>
<feature type="region of interest" description="Disordered" evidence="1">
    <location>
        <begin position="1"/>
        <end position="38"/>
    </location>
</feature>
<name>A0A0D0A3N9_9AGAM</name>
<evidence type="ECO:0000313" key="3">
    <source>
        <dbReference type="Proteomes" id="UP000054018"/>
    </source>
</evidence>
<feature type="compositionally biased region" description="Pro residues" evidence="1">
    <location>
        <begin position="17"/>
        <end position="30"/>
    </location>
</feature>
<dbReference type="AlphaFoldDB" id="A0A0D0A3N9"/>
<gene>
    <name evidence="2" type="ORF">PISMIDRAFT_675583</name>
</gene>
<dbReference type="HOGENOM" id="CLU_2352333_0_0_1"/>
<proteinExistence type="predicted"/>
<evidence type="ECO:0000313" key="2">
    <source>
        <dbReference type="EMBL" id="KIK26673.1"/>
    </source>
</evidence>
<reference evidence="3" key="2">
    <citation type="submission" date="2015-01" db="EMBL/GenBank/DDBJ databases">
        <title>Evolutionary Origins and Diversification of the Mycorrhizal Mutualists.</title>
        <authorList>
            <consortium name="DOE Joint Genome Institute"/>
            <consortium name="Mycorrhizal Genomics Consortium"/>
            <person name="Kohler A."/>
            <person name="Kuo A."/>
            <person name="Nagy L.G."/>
            <person name="Floudas D."/>
            <person name="Copeland A."/>
            <person name="Barry K.W."/>
            <person name="Cichocki N."/>
            <person name="Veneault-Fourrey C."/>
            <person name="LaButti K."/>
            <person name="Lindquist E.A."/>
            <person name="Lipzen A."/>
            <person name="Lundell T."/>
            <person name="Morin E."/>
            <person name="Murat C."/>
            <person name="Riley R."/>
            <person name="Ohm R."/>
            <person name="Sun H."/>
            <person name="Tunlid A."/>
            <person name="Henrissat B."/>
            <person name="Grigoriev I.V."/>
            <person name="Hibbett D.S."/>
            <person name="Martin F."/>
        </authorList>
    </citation>
    <scope>NUCLEOTIDE SEQUENCE [LARGE SCALE GENOMIC DNA]</scope>
    <source>
        <strain evidence="3">441</strain>
    </source>
</reference>
<evidence type="ECO:0000256" key="1">
    <source>
        <dbReference type="SAM" id="MobiDB-lite"/>
    </source>
</evidence>
<accession>A0A0D0A3N9</accession>
<dbReference type="EMBL" id="KN833700">
    <property type="protein sequence ID" value="KIK26673.1"/>
    <property type="molecule type" value="Genomic_DNA"/>
</dbReference>
<feature type="non-terminal residue" evidence="2">
    <location>
        <position position="97"/>
    </location>
</feature>
<sequence>MSQTHNPAPSIPVDAAPRPPMSGNPLPSSPPMGAGTGTRSNLIIPIIVIGLQHPTAGWESPHPVHSHDPLHHHHQHFHGRIRSIDDEDDAQEGSGLP</sequence>